<evidence type="ECO:0000313" key="2">
    <source>
        <dbReference type="Proteomes" id="UP001459277"/>
    </source>
</evidence>
<dbReference type="PANTHER" id="PTHR45125">
    <property type="entry name" value="F21J9.4-RELATED"/>
    <property type="match status" value="1"/>
</dbReference>
<proteinExistence type="predicted"/>
<accession>A0AAW2C3W4</accession>
<dbReference type="Proteomes" id="UP001459277">
    <property type="component" value="Unassembled WGS sequence"/>
</dbReference>
<sequence length="650" mass="75122">MAENRDKEKAPIQDYSQFTRFTEHTYEMHEGASSNQGAVSLQEYATVAHSSGNTVITLQETPTPIYSSGNTVVNVLNYTLEENLAKDSYGINSNFPYPTKTILDLLQSAFILDNDHLFQRTLKTLKNHLDNLEAKNDHLTSLLSGKEKIRSKDKTVRMGTCFARLSLKTQASVRSAFANLPSERQVFILGSKVMSESIDLWFRHFRVLITTRYYNPDDPDLDYTTNLNYTAENALTVSRWEAYFGSSLRVYEREKHPFPGLLINYNDLLEDEEEDNQMNPHWLSQMFEYGFIRLIRLTSHNQVSQLPAIIRDTVTRVSSPYVTIRCWSTLPEWEMNHWVTVQPSKHLVLLGGYSHQGPGFEGNIFLSYENPKALADCWRSFFSNEIRKVSQELWKNYHFVGSTGRISVFTGRPYYESIPRLPWTTHCDPRRFLTPGQNPNFEPLIYSSLCEKFTTFHEHACNNDPPWEPQEEDNSWYDAYNGNWFHQFVLRLLRTGKFFVFSVILSSMDSRHYSSFTDVLWRNINLEDQLFSVSKNSPLLVKDSPLNDEVATSKKKTTRGINFSPEEDKLLVVAWLNTSVDPVYGNEQHRTTFYGKVAKYFKDHKTDSTRSRTSLTSRWGMINRETVKFCGSLAKIETKNESGTTAEIKV</sequence>
<protein>
    <submittedName>
        <fullName evidence="1">Uncharacterized protein</fullName>
    </submittedName>
</protein>
<dbReference type="AlphaFoldDB" id="A0AAW2C3W4"/>
<comment type="caution">
    <text evidence="1">The sequence shown here is derived from an EMBL/GenBank/DDBJ whole genome shotgun (WGS) entry which is preliminary data.</text>
</comment>
<organism evidence="1 2">
    <name type="scientific">Lithocarpus litseifolius</name>
    <dbReference type="NCBI Taxonomy" id="425828"/>
    <lineage>
        <taxon>Eukaryota</taxon>
        <taxon>Viridiplantae</taxon>
        <taxon>Streptophyta</taxon>
        <taxon>Embryophyta</taxon>
        <taxon>Tracheophyta</taxon>
        <taxon>Spermatophyta</taxon>
        <taxon>Magnoliopsida</taxon>
        <taxon>eudicotyledons</taxon>
        <taxon>Gunneridae</taxon>
        <taxon>Pentapetalae</taxon>
        <taxon>rosids</taxon>
        <taxon>fabids</taxon>
        <taxon>Fagales</taxon>
        <taxon>Fagaceae</taxon>
        <taxon>Lithocarpus</taxon>
    </lineage>
</organism>
<reference evidence="1 2" key="1">
    <citation type="submission" date="2024-01" db="EMBL/GenBank/DDBJ databases">
        <title>A telomere-to-telomere, gap-free genome of sweet tea (Lithocarpus litseifolius).</title>
        <authorList>
            <person name="Zhou J."/>
        </authorList>
    </citation>
    <scope>NUCLEOTIDE SEQUENCE [LARGE SCALE GENOMIC DNA]</scope>
    <source>
        <strain evidence="1">Zhou-2022a</strain>
        <tissue evidence="1">Leaf</tissue>
    </source>
</reference>
<dbReference type="PANTHER" id="PTHR45125:SF3">
    <property type="entry name" value="NO-APICAL-MERISTEM-ASSOCIATED CARBOXY-TERMINAL DOMAIN PROTEIN"/>
    <property type="match status" value="1"/>
</dbReference>
<dbReference type="EMBL" id="JAZDWU010000009">
    <property type="protein sequence ID" value="KAK9991829.1"/>
    <property type="molecule type" value="Genomic_DNA"/>
</dbReference>
<evidence type="ECO:0000313" key="1">
    <source>
        <dbReference type="EMBL" id="KAK9991829.1"/>
    </source>
</evidence>
<gene>
    <name evidence="1" type="ORF">SO802_026814</name>
</gene>
<name>A0AAW2C3W4_9ROSI</name>
<keyword evidence="2" id="KW-1185">Reference proteome</keyword>